<evidence type="ECO:0000256" key="1">
    <source>
        <dbReference type="ARBA" id="ARBA00009884"/>
    </source>
</evidence>
<dbReference type="InterPro" id="IPR043154">
    <property type="entry name" value="Sec-1-like_dom1"/>
</dbReference>
<dbReference type="Proteomes" id="UP000246078">
    <property type="component" value="Unassembled WGS sequence"/>
</dbReference>
<dbReference type="VEuPathDB" id="TriTrypDB:C3747_166g103"/>
<dbReference type="InterPro" id="IPR001619">
    <property type="entry name" value="Sec1-like"/>
</dbReference>
<dbReference type="EMBL" id="PRFC01000166">
    <property type="protein sequence ID" value="PWV03939.1"/>
    <property type="molecule type" value="Genomic_DNA"/>
</dbReference>
<evidence type="ECO:0000313" key="4">
    <source>
        <dbReference type="Proteomes" id="UP000246078"/>
    </source>
</evidence>
<name>A0A2V2W8S2_TRYCR</name>
<dbReference type="VEuPathDB" id="TriTrypDB:Tc_MARK_862"/>
<dbReference type="VEuPathDB" id="TriTrypDB:C4B63_51g230"/>
<protein>
    <submittedName>
        <fullName evidence="3">Putative syntaxin binding protein</fullName>
    </submittedName>
</protein>
<dbReference type="VEuPathDB" id="TriTrypDB:TcBrA4_0044470"/>
<dbReference type="VEuPathDB" id="TriTrypDB:TcG_11551"/>
<reference evidence="3 4" key="1">
    <citation type="journal article" date="2018" name="Microb. Genom.">
        <title>Expanding an expanded genome: long-read sequencing of Trypanosoma cruzi.</title>
        <authorList>
            <person name="Berna L."/>
            <person name="Rodriguez M."/>
            <person name="Chiribao M.L."/>
            <person name="Parodi-Talice A."/>
            <person name="Pita S."/>
            <person name="Rijo G."/>
            <person name="Alvarez-Valin F."/>
            <person name="Robello C."/>
        </authorList>
    </citation>
    <scope>NUCLEOTIDE SEQUENCE [LARGE SCALE GENOMIC DNA]</scope>
    <source>
        <strain evidence="3 4">TCC</strain>
    </source>
</reference>
<gene>
    <name evidence="3" type="ORF">C3747_166g103</name>
</gene>
<dbReference type="VEuPathDB" id="TriTrypDB:TCSYLVIO_007673"/>
<dbReference type="GO" id="GO:0016192">
    <property type="term" value="P:vesicle-mediated transport"/>
    <property type="evidence" value="ECO:0007669"/>
    <property type="project" value="InterPro"/>
</dbReference>
<dbReference type="InterPro" id="IPR036045">
    <property type="entry name" value="Sec1-like_sf"/>
</dbReference>
<dbReference type="VEuPathDB" id="TriTrypDB:TcCLB.506737.140"/>
<dbReference type="AlphaFoldDB" id="A0A2V2W8S2"/>
<evidence type="ECO:0000313" key="3">
    <source>
        <dbReference type="EMBL" id="PWV03939.1"/>
    </source>
</evidence>
<organism evidence="3 4">
    <name type="scientific">Trypanosoma cruzi</name>
    <dbReference type="NCBI Taxonomy" id="5693"/>
    <lineage>
        <taxon>Eukaryota</taxon>
        <taxon>Discoba</taxon>
        <taxon>Euglenozoa</taxon>
        <taxon>Kinetoplastea</taxon>
        <taxon>Metakinetoplastina</taxon>
        <taxon>Trypanosomatida</taxon>
        <taxon>Trypanosomatidae</taxon>
        <taxon>Trypanosoma</taxon>
        <taxon>Schizotrypanum</taxon>
    </lineage>
</organism>
<feature type="region of interest" description="Disordered" evidence="2">
    <location>
        <begin position="1"/>
        <end position="20"/>
    </location>
</feature>
<evidence type="ECO:0000256" key="2">
    <source>
        <dbReference type="SAM" id="MobiDB-lite"/>
    </source>
</evidence>
<dbReference type="SUPFAM" id="SSF56815">
    <property type="entry name" value="Sec1/munc18-like (SM) proteins"/>
    <property type="match status" value="1"/>
</dbReference>
<dbReference type="VEuPathDB" id="TriTrypDB:TCDM_12748"/>
<sequence>MQGGLVRSRPMEEGQPREPSNGVFGCVRDYIFHQMLDAVHGSSKVFFCDAHAAAVLNCSLRVHDLMERGVTLLEDPMTPRQPIMSSFTPYFFAVEDASVSCVVEDWMAKVPYRDVHIFALGCAPHRSPQQLPRSRIAPRVMRFKEMMLDFTATEALVFHPNMQNGLPQLLSPLSPPT</sequence>
<dbReference type="Pfam" id="PF00995">
    <property type="entry name" value="Sec1"/>
    <property type="match status" value="1"/>
</dbReference>
<accession>A0A2V2W8S2</accession>
<comment type="caution">
    <text evidence="3">The sequence shown here is derived from an EMBL/GenBank/DDBJ whole genome shotgun (WGS) entry which is preliminary data.</text>
</comment>
<dbReference type="VEuPathDB" id="TriTrypDB:TcCL_Unassigned03329"/>
<dbReference type="Gene3D" id="3.40.50.2060">
    <property type="match status" value="1"/>
</dbReference>
<comment type="similarity">
    <text evidence="1">Belongs to the STXBP/unc-18/SEC1 family.</text>
</comment>
<dbReference type="VEuPathDB" id="TriTrypDB:TcYC6_0039590"/>
<proteinExistence type="inferred from homology"/>